<name>A0ABN9HDJ7_9NEOB</name>
<protein>
    <submittedName>
        <fullName evidence="1">Uncharacterized protein</fullName>
    </submittedName>
</protein>
<comment type="caution">
    <text evidence="1">The sequence shown here is derived from an EMBL/GenBank/DDBJ whole genome shotgun (WGS) entry which is preliminary data.</text>
</comment>
<accession>A0ABN9HDJ7</accession>
<keyword evidence="2" id="KW-1185">Reference proteome</keyword>
<evidence type="ECO:0000313" key="1">
    <source>
        <dbReference type="EMBL" id="CAI9618435.1"/>
    </source>
</evidence>
<sequence length="56" mass="6000">MALCSSSKLAYFPLTPTGFQLLQGHPYRGSVPGISPQCTHHPSCAPYISPCYPGPH</sequence>
<organism evidence="1 2">
    <name type="scientific">Staurois parvus</name>
    <dbReference type="NCBI Taxonomy" id="386267"/>
    <lineage>
        <taxon>Eukaryota</taxon>
        <taxon>Metazoa</taxon>
        <taxon>Chordata</taxon>
        <taxon>Craniata</taxon>
        <taxon>Vertebrata</taxon>
        <taxon>Euteleostomi</taxon>
        <taxon>Amphibia</taxon>
        <taxon>Batrachia</taxon>
        <taxon>Anura</taxon>
        <taxon>Neobatrachia</taxon>
        <taxon>Ranoidea</taxon>
        <taxon>Ranidae</taxon>
        <taxon>Staurois</taxon>
    </lineage>
</organism>
<reference evidence="1" key="1">
    <citation type="submission" date="2023-05" db="EMBL/GenBank/DDBJ databases">
        <authorList>
            <person name="Stuckert A."/>
        </authorList>
    </citation>
    <scope>NUCLEOTIDE SEQUENCE</scope>
</reference>
<gene>
    <name evidence="1" type="ORF">SPARVUS_LOCUS15685094</name>
</gene>
<dbReference type="EMBL" id="CATNWA010020455">
    <property type="protein sequence ID" value="CAI9618435.1"/>
    <property type="molecule type" value="Genomic_DNA"/>
</dbReference>
<evidence type="ECO:0000313" key="2">
    <source>
        <dbReference type="Proteomes" id="UP001162483"/>
    </source>
</evidence>
<dbReference type="Proteomes" id="UP001162483">
    <property type="component" value="Unassembled WGS sequence"/>
</dbReference>
<proteinExistence type="predicted"/>